<evidence type="ECO:0000256" key="2">
    <source>
        <dbReference type="ARBA" id="ARBA00022692"/>
    </source>
</evidence>
<evidence type="ECO:0000313" key="8">
    <source>
        <dbReference type="EMBL" id="KAJ5197852.1"/>
    </source>
</evidence>
<protein>
    <recommendedName>
        <fullName evidence="7">Rhodopsin domain-containing protein</fullName>
    </recommendedName>
</protein>
<dbReference type="Proteomes" id="UP001150904">
    <property type="component" value="Unassembled WGS sequence"/>
</dbReference>
<evidence type="ECO:0000259" key="7">
    <source>
        <dbReference type="Pfam" id="PF20684"/>
    </source>
</evidence>
<keyword evidence="3 6" id="KW-1133">Transmembrane helix</keyword>
<comment type="subcellular location">
    <subcellularLocation>
        <location evidence="1">Membrane</location>
        <topology evidence="1">Multi-pass membrane protein</topology>
    </subcellularLocation>
</comment>
<reference evidence="8" key="2">
    <citation type="journal article" date="2023" name="IMA Fungus">
        <title>Comparative genomic study of the Penicillium genus elucidates a diverse pangenome and 15 lateral gene transfer events.</title>
        <authorList>
            <person name="Petersen C."/>
            <person name="Sorensen T."/>
            <person name="Nielsen M.R."/>
            <person name="Sondergaard T.E."/>
            <person name="Sorensen J.L."/>
            <person name="Fitzpatrick D.A."/>
            <person name="Frisvad J.C."/>
            <person name="Nielsen K.L."/>
        </authorList>
    </citation>
    <scope>NUCLEOTIDE SEQUENCE</scope>
    <source>
        <strain evidence="8">IBT 15544</strain>
    </source>
</reference>
<evidence type="ECO:0000256" key="3">
    <source>
        <dbReference type="ARBA" id="ARBA00022989"/>
    </source>
</evidence>
<evidence type="ECO:0000256" key="6">
    <source>
        <dbReference type="SAM" id="Phobius"/>
    </source>
</evidence>
<dbReference type="EMBL" id="JAPQKR010000014">
    <property type="protein sequence ID" value="KAJ5197852.1"/>
    <property type="molecule type" value="Genomic_DNA"/>
</dbReference>
<evidence type="ECO:0000256" key="4">
    <source>
        <dbReference type="ARBA" id="ARBA00023136"/>
    </source>
</evidence>
<keyword evidence="4 6" id="KW-0472">Membrane</keyword>
<name>A0A9W9JK33_9EURO</name>
<dbReference type="InterPro" id="IPR052337">
    <property type="entry name" value="SAT4-like"/>
</dbReference>
<reference evidence="8" key="1">
    <citation type="submission" date="2022-12" db="EMBL/GenBank/DDBJ databases">
        <authorList>
            <person name="Petersen C."/>
        </authorList>
    </citation>
    <scope>NUCLEOTIDE SEQUENCE</scope>
    <source>
        <strain evidence="8">IBT 15544</strain>
    </source>
</reference>
<keyword evidence="9" id="KW-1185">Reference proteome</keyword>
<feature type="domain" description="Rhodopsin" evidence="7">
    <location>
        <begin position="33"/>
        <end position="104"/>
    </location>
</feature>
<sequence>MESTQPLPHDNISWHIWVGTTTTVFPASLVVALRFTARYVSRAGFWWDDYTILIALGFNLALVAVKWTQIVLWGSGQHVYDLPVETVQNFKKSFMAIEILYFTNAVS</sequence>
<keyword evidence="2 6" id="KW-0812">Transmembrane</keyword>
<feature type="transmembrane region" description="Helical" evidence="6">
    <location>
        <begin position="45"/>
        <end position="65"/>
    </location>
</feature>
<dbReference type="GeneID" id="83181332"/>
<dbReference type="OrthoDB" id="3934549at2759"/>
<organism evidence="8 9">
    <name type="scientific">Penicillium cinerascens</name>
    <dbReference type="NCBI Taxonomy" id="70096"/>
    <lineage>
        <taxon>Eukaryota</taxon>
        <taxon>Fungi</taxon>
        <taxon>Dikarya</taxon>
        <taxon>Ascomycota</taxon>
        <taxon>Pezizomycotina</taxon>
        <taxon>Eurotiomycetes</taxon>
        <taxon>Eurotiomycetidae</taxon>
        <taxon>Eurotiales</taxon>
        <taxon>Aspergillaceae</taxon>
        <taxon>Penicillium</taxon>
    </lineage>
</organism>
<gene>
    <name evidence="8" type="ORF">N7498_006969</name>
</gene>
<dbReference type="InterPro" id="IPR049326">
    <property type="entry name" value="Rhodopsin_dom_fungi"/>
</dbReference>
<dbReference type="Pfam" id="PF20684">
    <property type="entry name" value="Fung_rhodopsin"/>
    <property type="match status" value="1"/>
</dbReference>
<dbReference type="PANTHER" id="PTHR33048:SF47">
    <property type="entry name" value="INTEGRAL MEMBRANE PROTEIN-RELATED"/>
    <property type="match status" value="1"/>
</dbReference>
<dbReference type="GO" id="GO:0016020">
    <property type="term" value="C:membrane"/>
    <property type="evidence" value="ECO:0007669"/>
    <property type="project" value="UniProtKB-SubCell"/>
</dbReference>
<accession>A0A9W9JK33</accession>
<dbReference type="RefSeq" id="XP_058306280.1">
    <property type="nucleotide sequence ID" value="XM_058454031.1"/>
</dbReference>
<evidence type="ECO:0000313" key="9">
    <source>
        <dbReference type="Proteomes" id="UP001150904"/>
    </source>
</evidence>
<comment type="caution">
    <text evidence="8">The sequence shown here is derived from an EMBL/GenBank/DDBJ whole genome shotgun (WGS) entry which is preliminary data.</text>
</comment>
<dbReference type="PANTHER" id="PTHR33048">
    <property type="entry name" value="PTH11-LIKE INTEGRAL MEMBRANE PROTEIN (AFU_ORTHOLOGUE AFUA_5G11245)"/>
    <property type="match status" value="1"/>
</dbReference>
<feature type="transmembrane region" description="Helical" evidence="6">
    <location>
        <begin position="12"/>
        <end position="33"/>
    </location>
</feature>
<comment type="similarity">
    <text evidence="5">Belongs to the SAT4 family.</text>
</comment>
<dbReference type="AlphaFoldDB" id="A0A9W9JK33"/>
<proteinExistence type="inferred from homology"/>
<evidence type="ECO:0000256" key="1">
    <source>
        <dbReference type="ARBA" id="ARBA00004141"/>
    </source>
</evidence>
<evidence type="ECO:0000256" key="5">
    <source>
        <dbReference type="ARBA" id="ARBA00038359"/>
    </source>
</evidence>